<feature type="compositionally biased region" description="Basic and acidic residues" evidence="1">
    <location>
        <begin position="625"/>
        <end position="643"/>
    </location>
</feature>
<comment type="caution">
    <text evidence="2">The sequence shown here is derived from an EMBL/GenBank/DDBJ whole genome shotgun (WGS) entry which is preliminary data.</text>
</comment>
<keyword evidence="3" id="KW-1185">Reference proteome</keyword>
<protein>
    <recommendedName>
        <fullName evidence="4">UBZ4-type domain-containing protein</fullName>
    </recommendedName>
</protein>
<dbReference type="EMBL" id="LVLJ01003272">
    <property type="protein sequence ID" value="OAE22119.1"/>
    <property type="molecule type" value="Genomic_DNA"/>
</dbReference>
<feature type="compositionally biased region" description="Basic and acidic residues" evidence="1">
    <location>
        <begin position="267"/>
        <end position="284"/>
    </location>
</feature>
<dbReference type="PANTHER" id="PTHR35767:SF1">
    <property type="entry name" value="HAPLESS PROTEIN"/>
    <property type="match status" value="1"/>
</dbReference>
<evidence type="ECO:0000256" key="1">
    <source>
        <dbReference type="SAM" id="MobiDB-lite"/>
    </source>
</evidence>
<dbReference type="Gene3D" id="3.30.160.60">
    <property type="entry name" value="Classic Zinc Finger"/>
    <property type="match status" value="1"/>
</dbReference>
<dbReference type="AlphaFoldDB" id="A0A176VMF5"/>
<feature type="region of interest" description="Disordered" evidence="1">
    <location>
        <begin position="504"/>
        <end position="643"/>
    </location>
</feature>
<dbReference type="PANTHER" id="PTHR35767">
    <property type="entry name" value="HAPLESS PROTEIN"/>
    <property type="match status" value="1"/>
</dbReference>
<reference evidence="2" key="1">
    <citation type="submission" date="2016-03" db="EMBL/GenBank/DDBJ databases">
        <title>Mechanisms controlling the formation of the plant cell surface in tip-growing cells are functionally conserved among land plants.</title>
        <authorList>
            <person name="Honkanen S."/>
            <person name="Jones V.A."/>
            <person name="Morieri G."/>
            <person name="Champion C."/>
            <person name="Hetherington A.J."/>
            <person name="Kelly S."/>
            <person name="Saint-Marcoux D."/>
            <person name="Proust H."/>
            <person name="Prescott H."/>
            <person name="Dolan L."/>
        </authorList>
    </citation>
    <scope>NUCLEOTIDE SEQUENCE [LARGE SCALE GENOMIC DNA]</scope>
    <source>
        <tissue evidence="2">Whole gametophyte</tissue>
    </source>
</reference>
<feature type="compositionally biased region" description="Basic and acidic residues" evidence="1">
    <location>
        <begin position="557"/>
        <end position="567"/>
    </location>
</feature>
<accession>A0A176VMF5</accession>
<sequence>MAALAAKAMGTVPVKEKQALLETRRQQTKKAKSILAGSSSRSVTSEQAGESRSLDGECVTWLDASSKEEGGLKRPDGAMDRSFGRLALQASSTFEGTEGDTYVESSLGTNYDGSSPSKFCIRQYTEIVRQDRGDLKQSWPLAEEYLRGRVLQGRVQVSLWPPIGGGESALTQAYKTQSSTPEGPLPHLFKLEIAFAESGLSEDKPDQSWLTSEEVGIEKRSGAQIIPSLDLLERRPLEEGACITRTKSFKSARRISPTVDCSGNGEAQERPKKDRRQRDTDAKQVEQLAPSQTGSLRSISRADAKDAGCVVERGGKQVQGDNGLIQLKDTGFVHTELGGVGLDTDKSKRFLDVTHPYASQERKTVDRSWKVQCSAENVADINDRVASTGKGKAAAANLGAEVEGWPLSTRSTTHIGDSGSDPKRGEKETGDVVAIEKETTVSKRRNEDDRVVEERSAKSDGASASRPSTKRQSNKSCPVCRSFSSMSQTTMNVHIDSCLVEHRQEEHVSDAEPVESELEPEREPNRSKILKSKAQGAKPKRKKRSIADIVANSSTRTLEESPGKEGARFIGPYSRSADQVHDSKNLNWVSGNKKKRQPRNVPSRNLNEENENKRRRLFRLESTTEESKPGKQEKRRLPEKERELTKLKQLRVERSSGPSTSISKSPKSDVSIVVGWLCITTGTVVSFHLGASTDLEVVHVISESNRFSELGSISHGVLLRWGKTARRCGIDITKVRLAVGNAVGPDQYATMSGLYPDIISAVSSYPLVIFLAGSVSDLTVGLVTMRTALVWRPPDFELLASKDRLWGVLGRDFLDARRSIRIAGQQNIPDAVLVKGVGGNRRISHSTEWERNMDGHMTICRSAPGKNPLAACRPLGSRTTVMRNLSR</sequence>
<feature type="region of interest" description="Disordered" evidence="1">
    <location>
        <begin position="254"/>
        <end position="300"/>
    </location>
</feature>
<organism evidence="2 3">
    <name type="scientific">Marchantia polymorpha subsp. ruderalis</name>
    <dbReference type="NCBI Taxonomy" id="1480154"/>
    <lineage>
        <taxon>Eukaryota</taxon>
        <taxon>Viridiplantae</taxon>
        <taxon>Streptophyta</taxon>
        <taxon>Embryophyta</taxon>
        <taxon>Marchantiophyta</taxon>
        <taxon>Marchantiopsida</taxon>
        <taxon>Marchantiidae</taxon>
        <taxon>Marchantiales</taxon>
        <taxon>Marchantiaceae</taxon>
        <taxon>Marchantia</taxon>
    </lineage>
</organism>
<gene>
    <name evidence="2" type="ORF">AXG93_1175s1290</name>
</gene>
<name>A0A176VMF5_MARPO</name>
<feature type="compositionally biased region" description="Polar residues" evidence="1">
    <location>
        <begin position="36"/>
        <end position="50"/>
    </location>
</feature>
<proteinExistence type="predicted"/>
<feature type="compositionally biased region" description="Polar residues" evidence="1">
    <location>
        <begin position="289"/>
        <end position="298"/>
    </location>
</feature>
<evidence type="ECO:0000313" key="2">
    <source>
        <dbReference type="EMBL" id="OAE22119.1"/>
    </source>
</evidence>
<evidence type="ECO:0000313" key="3">
    <source>
        <dbReference type="Proteomes" id="UP000077202"/>
    </source>
</evidence>
<feature type="region of interest" description="Disordered" evidence="1">
    <location>
        <begin position="19"/>
        <end position="53"/>
    </location>
</feature>
<feature type="compositionally biased region" description="Basic and acidic residues" evidence="1">
    <location>
        <begin position="420"/>
        <end position="458"/>
    </location>
</feature>
<evidence type="ECO:0008006" key="4">
    <source>
        <dbReference type="Google" id="ProtNLM"/>
    </source>
</evidence>
<feature type="region of interest" description="Disordered" evidence="1">
    <location>
        <begin position="405"/>
        <end position="479"/>
    </location>
</feature>
<dbReference type="Proteomes" id="UP000077202">
    <property type="component" value="Unassembled WGS sequence"/>
</dbReference>